<dbReference type="Proteomes" id="UP000199008">
    <property type="component" value="Unassembled WGS sequence"/>
</dbReference>
<dbReference type="OrthoDB" id="2735096at2"/>
<dbReference type="InterPro" id="IPR035930">
    <property type="entry name" value="FomD-like_sf"/>
</dbReference>
<keyword evidence="3" id="KW-1185">Reference proteome</keyword>
<proteinExistence type="predicted"/>
<accession>A0A1G9IST2</accession>
<dbReference type="Gene3D" id="2.40.380.10">
    <property type="entry name" value="FomD-like"/>
    <property type="match status" value="1"/>
</dbReference>
<protein>
    <recommendedName>
        <fullName evidence="1">DUF402 domain-containing protein</fullName>
    </recommendedName>
</protein>
<dbReference type="RefSeq" id="WP_092988099.1">
    <property type="nucleotide sequence ID" value="NZ_FNFY01000037.1"/>
</dbReference>
<dbReference type="PANTHER" id="PTHR41271:SF1">
    <property type="entry name" value="DUF402 DOMAIN-CONTAINING PROTEIN"/>
    <property type="match status" value="1"/>
</dbReference>
<organism evidence="2 3">
    <name type="scientific">Lacicoccus qingdaonensis</name>
    <dbReference type="NCBI Taxonomy" id="576118"/>
    <lineage>
        <taxon>Bacteria</taxon>
        <taxon>Bacillati</taxon>
        <taxon>Bacillota</taxon>
        <taxon>Bacilli</taxon>
        <taxon>Bacillales</taxon>
        <taxon>Salinicoccaceae</taxon>
        <taxon>Lacicoccus</taxon>
    </lineage>
</organism>
<name>A0A1G9IST2_9BACL</name>
<dbReference type="SUPFAM" id="SSF159234">
    <property type="entry name" value="FomD-like"/>
    <property type="match status" value="1"/>
</dbReference>
<evidence type="ECO:0000259" key="1">
    <source>
        <dbReference type="Pfam" id="PF04167"/>
    </source>
</evidence>
<dbReference type="InterPro" id="IPR007295">
    <property type="entry name" value="DUF402"/>
</dbReference>
<sequence>MNHQKIIERKIKYNGEVIEHPCFPLKVLDDELAILYHKITTSFEMPIGNSLLHIPKGSYTVAFYWHYKSYNVYVFRNSKHKVIGLYINIVKETEINTTAVTFKDLIIDIAIRPDGEYAVLDQDELTEPLNQFENGTVNVVLNQLIDSILDIKYFTIRESEKVLRQNRGV</sequence>
<reference evidence="3" key="1">
    <citation type="submission" date="2016-10" db="EMBL/GenBank/DDBJ databases">
        <authorList>
            <person name="Varghese N."/>
            <person name="Submissions S."/>
        </authorList>
    </citation>
    <scope>NUCLEOTIDE SEQUENCE [LARGE SCALE GENOMIC DNA]</scope>
    <source>
        <strain evidence="3">CGMCC 1.8895</strain>
    </source>
</reference>
<dbReference type="STRING" id="576118.SAMN05216216_13713"/>
<dbReference type="Pfam" id="PF04167">
    <property type="entry name" value="DUF402"/>
    <property type="match status" value="1"/>
</dbReference>
<evidence type="ECO:0000313" key="3">
    <source>
        <dbReference type="Proteomes" id="UP000199008"/>
    </source>
</evidence>
<evidence type="ECO:0000313" key="2">
    <source>
        <dbReference type="EMBL" id="SDL28348.1"/>
    </source>
</evidence>
<dbReference type="EMBL" id="FNFY01000037">
    <property type="protein sequence ID" value="SDL28348.1"/>
    <property type="molecule type" value="Genomic_DNA"/>
</dbReference>
<dbReference type="AlphaFoldDB" id="A0A1G9IST2"/>
<gene>
    <name evidence="2" type="ORF">SAMN05216216_13713</name>
</gene>
<dbReference type="PANTHER" id="PTHR41271">
    <property type="entry name" value="DUF402 DOMAIN-CONTAINING PROTEIN"/>
    <property type="match status" value="1"/>
</dbReference>
<feature type="domain" description="DUF402" evidence="1">
    <location>
        <begin position="55"/>
        <end position="130"/>
    </location>
</feature>